<protein>
    <submittedName>
        <fullName evidence="1">Uncharacterized protein</fullName>
    </submittedName>
</protein>
<gene>
    <name evidence="1" type="ORF">SAMN05421720_1035</name>
</gene>
<dbReference type="AlphaFoldDB" id="A0A1G6ZQS9"/>
<reference evidence="1 2" key="1">
    <citation type="submission" date="2016-10" db="EMBL/GenBank/DDBJ databases">
        <authorList>
            <person name="de Groot N.N."/>
        </authorList>
    </citation>
    <scope>NUCLEOTIDE SEQUENCE [LARGE SCALE GENOMIC DNA]</scope>
    <source>
        <strain evidence="1 2">ATCC 700224</strain>
    </source>
</reference>
<evidence type="ECO:0000313" key="2">
    <source>
        <dbReference type="Proteomes" id="UP000199412"/>
    </source>
</evidence>
<organism evidence="1 2">
    <name type="scientific">Rhodospira trueperi</name>
    <dbReference type="NCBI Taxonomy" id="69960"/>
    <lineage>
        <taxon>Bacteria</taxon>
        <taxon>Pseudomonadati</taxon>
        <taxon>Pseudomonadota</taxon>
        <taxon>Alphaproteobacteria</taxon>
        <taxon>Rhodospirillales</taxon>
        <taxon>Rhodospirillaceae</taxon>
        <taxon>Rhodospira</taxon>
    </lineage>
</organism>
<sequence>MLSACSGPVFEREETRPCPPVRMEATTVDLTRFRPGPGRDLTDVVLEAELTGYQGECQYDDDEQSVRVDLVLAFSASLGPAATERQQAFEYYVAIPRFYPDPRGKQVFESTIVFPENTNRVRYVGEELSIEVPLGADGAAAEVPVYIGFQLTPEQIEYNRAHATGSR</sequence>
<name>A0A1G6ZQS9_9PROT</name>
<dbReference type="EMBL" id="FNAP01000003">
    <property type="protein sequence ID" value="SDE05144.1"/>
    <property type="molecule type" value="Genomic_DNA"/>
</dbReference>
<dbReference type="STRING" id="69960.SAMN05421720_1035"/>
<dbReference type="Proteomes" id="UP000199412">
    <property type="component" value="Unassembled WGS sequence"/>
</dbReference>
<evidence type="ECO:0000313" key="1">
    <source>
        <dbReference type="EMBL" id="SDE05144.1"/>
    </source>
</evidence>
<accession>A0A1G6ZQS9</accession>
<keyword evidence="2" id="KW-1185">Reference proteome</keyword>
<proteinExistence type="predicted"/>